<dbReference type="PROSITE" id="PS50835">
    <property type="entry name" value="IG_LIKE"/>
    <property type="match status" value="12"/>
</dbReference>
<keyword evidence="5" id="KW-0677">Repeat</keyword>
<keyword evidence="10" id="KW-0393">Immunoglobulin domain</keyword>
<sequence length="2733" mass="300476">MLEVLRNMVHVRALSMVLILSLGLPRLTFSCPHTCACYFSTEVHCTFRSLTAVPTRIPKEVERINFGFNNIQTVSKISFHGLQRLELLMLHGNEIQRLPDGAFEDLQSLQVLKMSYNKLSVVTRQNFQGLVNLLRLHIDHNKIEFIQPGAFHGLTSLKLLESIYLHGNPWSCDCRLKWLLGWEREAAGVVKCKKDRTYPGGRQCSLCSEPKQFSKKELFKLDSNDLNCTKPTIVSPLKKSNISEWEDIEDEDALHQNYQKPFGSMTLNITDQEGNHNHFVCHLNRLRNDTKIQWHRLNEHEITVNLTLSVTLTCHVDQERMQRIWKLIAYYSETPVRLERDLMLSKEPNLSYRYKQAIDNDAYYYTGVRAEVMAEPSWLMQQRIDIQLNRRHTTASHVILLFSMYLSQHFPIQNAAKAKNNWVLIKDEGTRMDHVLVTGTMLQLNCPVIASASPSIEWMFPNGTHLEAPYTSKNNRVSVSNTGKLIVKAVGYYDSGLYQCIAAVKDDTDTMTYRVVVQPTTVHASQVEESGVTVHSGDTYSLPCSANAVPNAQLNWILPNNNVLRAPSNTTSGFVTENGTLVIKSSHVRNSGHYRCLAINKYGMDSLTINVAVIKKLHGQPVKKRKGSRAPIPKLFIRTEDPVAQEQEGSGRESAYESQKQVTYNKYTGSAPAGHKRLHADDTHDRPQAGSSRNIKLRPGPQRGRGKTATEGRRRWDSRRRINMSNKKIDPQKWADILAKVRAKTIPKVTAPPLFQIYKSTTISPARNENQNQTYLLAASYPKGTASEEESVVEESSGTGDLNFSEDELIHVSSPRIVIAKEYNMLENTTLNKTLKHQENHLQQRIRGDTNSAKKQISGASHTDPPLQSATEPSTAAKFLSKLTHESEIWEWPTALEQASIEPRGEIIKIQPIPQEPGDDDVSVIESKTNAPETDVYEEFTEARMTKAVTHLARKIPRKDSITDIADINSNSETDSTFVRGDPILVSTSVTTLTTTEVTSMNFRAPTLSTKTRTTTTLPLPIKAATISTLAPNTITKPAIFTTDATIPPTTAAKATTIKAMVPRTMAKTTTAVNVNAKAGHSKNTSIIPSRNYSRRRLPGRRRYRPNRYRQRQNLYPIARAKGIKPTQVSVTSITQSSMKSVPAEMSNPENGQAEVKIRLEKEPDSKLVTAASSKLILPALEHLTTKEPKLKSVNVLTVIKSPYTTKSSGTPTSQVPQPSKSHHPKPLASTTQATLETTGGLDVQRDYKLHNVTNLDTTTASPLMANTFGKPPDLTTTSDFLESSGRHIPTTASVVPVGSGKLAGVQDNAKTSDIILNPLVPVTVLPISTTVTLTSESAMNYFEVLTTNAASHIQGTSETPTSNTEPKVPPVTDLETETKSPEAETSHGMSTLRQNRSDIPSKLTASPDTTTAPSRFPNQDIAPPSEATEQNVPGAQLTNVAFRHVPLLPSQSTASMDKEILSPRLSPQGALPTLKAAGVGVKEQGRLEANRTSESNNKPDRVRSRQHSVTTQGRQQVKETYTEQANSLTWISKHKWKSDANLNIMSIPEQGSELKSPKYIPVGVTDEPLIPAIRVWPHNFTTVAWSGFTDKPGLRAFPTRTVQNIAKPDGHFIKSPTATSTTLSRTSPVIIKKVVDADLDSNSKTDKTNDIPSSRHAIFQMPTTDQDDQRRHHARIPILFSKERTSATIPKATMPTVILPTTAPTTLPTTTRPAQLFRNTSLNKRLHYAPILPKLGGNSSNAAQLWPNFRATKEKPKIVTRNPLTMSVKAEMDAYLPCDTAGEPKPFVFWTKVSTGAVMMASSKTQRFEVFDNGTFGIHNVQVQDRGQYLCTARNQHGTAKVVITLIVLAQPPRIVGARYKDATVYLGEPFLAECRANGIPSPHVSWLLPGRKFLQNPNSTGSSVLLQNGTLSIRETAFSDRGVYKCIASNAVGADTVTVRLHIAALPPMIQQGRTESISIAPGQGAHIHCTAKAAPPANIRWILFDGTQIRPSQFINGNLFVFPNGTLYIRKLSERDVGNYECLATNMVGVARRTVSVSIQKHSVTAKITASSPQRVDISYGSALHLDCAAAGDPGPRILWRLPSKLLVDSRYSYSKRIKVYSNGTLVVQSVTDKDAGDYLCVARNKMGDDFMVLKVNVMMKPAKIEHKQDAKQKVMYGKDLKVDCIASGLPDPEISWSLPDGTMVNSILQGGGGGGTRRRRYVVFDNGTLYFNEVGLKDEGDYTCYAVNQIGKDEMKVSVKVVAEAPTFPSGIPSLVQVQYGESCLVPCEAKGEPAPWVSWYSPANRFIRPSAKYQVSTEGTLLIHKAQRADGGNYTCIARNAAGESKRAITVRVHIEAPSINGQKGANTVVKVTAVRDGRKQIDCRAEGVPAPRVMWVLGENVVVTAPYYGGRIQVHRNGTLDIGSLKRSDGEQLMCIAHSEGGEARLTVQLEVLDELEKPSFRHPASGGVATVVGASVELNCSSRGKPAPRTTWVLPDGSRLLAGQRRAGVQHRADGALHIASPSAAQAGAYRCVASNAAGSAERRLTLEVGRPPHIRGPPGGGLLRVLPGEGLRLDCVAGGQPRPRLSWLLPSGLELDAPQSRGRFSLLPNGTLLLRQASVYDRGTYSCRAASRLGLSSISVSVIVIAYPPRITHGPQPVTYSRQGGASVRLSCLAMAIPKAEISWELPDQSRLPAVSQARLIGNKYLDPQGFLILQRPSTTDAGFYKCTARNLLGSDSKITYLHVF</sequence>
<dbReference type="SUPFAM" id="SSF48726">
    <property type="entry name" value="Immunoglobulin"/>
    <property type="match status" value="12"/>
</dbReference>
<feature type="compositionally biased region" description="Basic and acidic residues" evidence="11">
    <location>
        <begin position="1377"/>
        <end position="1386"/>
    </location>
</feature>
<feature type="region of interest" description="Disordered" evidence="11">
    <location>
        <begin position="1477"/>
        <end position="1520"/>
    </location>
</feature>
<dbReference type="FunFam" id="2.60.40.10:FF:001377">
    <property type="entry name" value="Matrix remodeling associated 5"/>
    <property type="match status" value="1"/>
</dbReference>
<dbReference type="FunFam" id="2.60.40.10:FF:001306">
    <property type="entry name" value="Matrix remodeling associated 5"/>
    <property type="match status" value="1"/>
</dbReference>
<dbReference type="FunFam" id="2.60.40.10:FF:000537">
    <property type="entry name" value="immunoglobulin superfamily member 10"/>
    <property type="match status" value="1"/>
</dbReference>
<feature type="compositionally biased region" description="Polar residues" evidence="11">
    <location>
        <begin position="1388"/>
        <end position="1418"/>
    </location>
</feature>
<feature type="compositionally biased region" description="Polar residues" evidence="11">
    <location>
        <begin position="1229"/>
        <end position="1238"/>
    </location>
</feature>
<evidence type="ECO:0000256" key="4">
    <source>
        <dbReference type="ARBA" id="ARBA00022729"/>
    </source>
</evidence>
<name>A0A401PYV1_SCYTO</name>
<evidence type="ECO:0000259" key="13">
    <source>
        <dbReference type="PROSITE" id="PS50835"/>
    </source>
</evidence>
<dbReference type="SUPFAM" id="SSF52058">
    <property type="entry name" value="L domain-like"/>
    <property type="match status" value="1"/>
</dbReference>
<dbReference type="InterPro" id="IPR013098">
    <property type="entry name" value="Ig_I-set"/>
</dbReference>
<keyword evidence="9" id="KW-0325">Glycoprotein</keyword>
<feature type="region of interest" description="Disordered" evidence="11">
    <location>
        <begin position="1354"/>
        <end position="1432"/>
    </location>
</feature>
<evidence type="ECO:0000256" key="9">
    <source>
        <dbReference type="ARBA" id="ARBA00023180"/>
    </source>
</evidence>
<dbReference type="Gene3D" id="3.80.10.10">
    <property type="entry name" value="Ribonuclease Inhibitor"/>
    <property type="match status" value="2"/>
</dbReference>
<dbReference type="InterPro" id="IPR050467">
    <property type="entry name" value="LRFN"/>
</dbReference>
<feature type="compositionally biased region" description="Basic and acidic residues" evidence="11">
    <location>
        <begin position="1484"/>
        <end position="1504"/>
    </location>
</feature>
<dbReference type="Pfam" id="PF13855">
    <property type="entry name" value="LRR_8"/>
    <property type="match status" value="1"/>
</dbReference>
<evidence type="ECO:0000313" key="14">
    <source>
        <dbReference type="EMBL" id="GCB78286.1"/>
    </source>
</evidence>
<dbReference type="PANTHER" id="PTHR45842">
    <property type="entry name" value="SYNAPTIC ADHESION-LIKE MOLECULE SALM"/>
    <property type="match status" value="1"/>
</dbReference>
<feature type="domain" description="Ig-like" evidence="13">
    <location>
        <begin position="2445"/>
        <end position="2533"/>
    </location>
</feature>
<evidence type="ECO:0000256" key="7">
    <source>
        <dbReference type="ARBA" id="ARBA00023136"/>
    </source>
</evidence>
<dbReference type="SMART" id="SM00013">
    <property type="entry name" value="LRRNT"/>
    <property type="match status" value="1"/>
</dbReference>
<keyword evidence="15" id="KW-1185">Reference proteome</keyword>
<protein>
    <recommendedName>
        <fullName evidence="13">Ig-like domain-containing protein</fullName>
    </recommendedName>
</protein>
<feature type="chain" id="PRO_5019030581" description="Ig-like domain-containing protein" evidence="12">
    <location>
        <begin position="31"/>
        <end position="2733"/>
    </location>
</feature>
<dbReference type="OMA" id="PRIIWVF"/>
<dbReference type="InterPro" id="IPR003599">
    <property type="entry name" value="Ig_sub"/>
</dbReference>
<dbReference type="EMBL" id="BFAA01013081">
    <property type="protein sequence ID" value="GCB78286.1"/>
    <property type="molecule type" value="Genomic_DNA"/>
</dbReference>
<feature type="domain" description="Ig-like" evidence="13">
    <location>
        <begin position="2250"/>
        <end position="2335"/>
    </location>
</feature>
<dbReference type="STRING" id="75743.A0A401PYV1"/>
<feature type="domain" description="Ig-like" evidence="13">
    <location>
        <begin position="2540"/>
        <end position="2629"/>
    </location>
</feature>
<dbReference type="Proteomes" id="UP000288216">
    <property type="component" value="Unassembled WGS sequence"/>
</dbReference>
<dbReference type="InterPro" id="IPR032675">
    <property type="entry name" value="LRR_dom_sf"/>
</dbReference>
<keyword evidence="2" id="KW-0433">Leucine-rich repeat</keyword>
<dbReference type="InterPro" id="IPR013783">
    <property type="entry name" value="Ig-like_fold"/>
</dbReference>
<dbReference type="FunFam" id="2.60.40.10:FF:000076">
    <property type="entry name" value="Leucine-rich repeat and Ig domain-containing 4"/>
    <property type="match status" value="1"/>
</dbReference>
<dbReference type="Gene3D" id="2.60.40.10">
    <property type="entry name" value="Immunoglobulins"/>
    <property type="match status" value="12"/>
</dbReference>
<keyword evidence="6" id="KW-1133">Transmembrane helix</keyword>
<feature type="domain" description="Ig-like" evidence="13">
    <location>
        <begin position="2049"/>
        <end position="2142"/>
    </location>
</feature>
<dbReference type="OrthoDB" id="10062932at2759"/>
<dbReference type="InterPro" id="IPR000483">
    <property type="entry name" value="Cys-rich_flank_reg_C"/>
</dbReference>
<evidence type="ECO:0000313" key="15">
    <source>
        <dbReference type="Proteomes" id="UP000288216"/>
    </source>
</evidence>
<comment type="subcellular location">
    <subcellularLocation>
        <location evidence="1">Membrane</location>
        <topology evidence="1">Single-pass membrane protein</topology>
    </subcellularLocation>
</comment>
<evidence type="ECO:0000256" key="10">
    <source>
        <dbReference type="ARBA" id="ARBA00023319"/>
    </source>
</evidence>
<dbReference type="CDD" id="cd00096">
    <property type="entry name" value="Ig"/>
    <property type="match status" value="3"/>
</dbReference>
<keyword evidence="7" id="KW-0472">Membrane</keyword>
<feature type="domain" description="Ig-like" evidence="13">
    <location>
        <begin position="1949"/>
        <end position="2041"/>
    </location>
</feature>
<feature type="domain" description="Ig-like" evidence="13">
    <location>
        <begin position="1854"/>
        <end position="1940"/>
    </location>
</feature>
<evidence type="ECO:0000256" key="11">
    <source>
        <dbReference type="SAM" id="MobiDB-lite"/>
    </source>
</evidence>
<dbReference type="FunFam" id="2.60.40.10:FF:000621">
    <property type="entry name" value="Immunoglobulin superfamily member 10"/>
    <property type="match status" value="1"/>
</dbReference>
<dbReference type="InterPro" id="IPR000372">
    <property type="entry name" value="LRRNT"/>
</dbReference>
<dbReference type="GO" id="GO:0016020">
    <property type="term" value="C:membrane"/>
    <property type="evidence" value="ECO:0007669"/>
    <property type="project" value="UniProtKB-SubCell"/>
</dbReference>
<dbReference type="Pfam" id="PF13927">
    <property type="entry name" value="Ig_3"/>
    <property type="match status" value="4"/>
</dbReference>
<evidence type="ECO:0000256" key="1">
    <source>
        <dbReference type="ARBA" id="ARBA00004167"/>
    </source>
</evidence>
<dbReference type="SMART" id="SM00369">
    <property type="entry name" value="LRR_TYP"/>
    <property type="match status" value="3"/>
</dbReference>
<feature type="compositionally biased region" description="Polar residues" evidence="11">
    <location>
        <begin position="1354"/>
        <end position="1366"/>
    </location>
</feature>
<feature type="domain" description="Ig-like" evidence="13">
    <location>
        <begin position="439"/>
        <end position="512"/>
    </location>
</feature>
<feature type="region of interest" description="Disordered" evidence="11">
    <location>
        <begin position="639"/>
        <end position="715"/>
    </location>
</feature>
<feature type="signal peptide" evidence="12">
    <location>
        <begin position="1"/>
        <end position="30"/>
    </location>
</feature>
<gene>
    <name evidence="14" type="ORF">scyTo_0018585</name>
</gene>
<dbReference type="InterPro" id="IPR001611">
    <property type="entry name" value="Leu-rich_rpt"/>
</dbReference>
<reference evidence="14 15" key="1">
    <citation type="journal article" date="2018" name="Nat. Ecol. Evol.">
        <title>Shark genomes provide insights into elasmobranch evolution and the origin of vertebrates.</title>
        <authorList>
            <person name="Hara Y"/>
            <person name="Yamaguchi K"/>
            <person name="Onimaru K"/>
            <person name="Kadota M"/>
            <person name="Koyanagi M"/>
            <person name="Keeley SD"/>
            <person name="Tatsumi K"/>
            <person name="Tanaka K"/>
            <person name="Motone F"/>
            <person name="Kageyama Y"/>
            <person name="Nozu R"/>
            <person name="Adachi N"/>
            <person name="Nishimura O"/>
            <person name="Nakagawa R"/>
            <person name="Tanegashima C"/>
            <person name="Kiyatake I"/>
            <person name="Matsumoto R"/>
            <person name="Murakumo K"/>
            <person name="Nishida K"/>
            <person name="Terakita A"/>
            <person name="Kuratani S"/>
            <person name="Sato K"/>
            <person name="Hyodo S Kuraku.S."/>
        </authorList>
    </citation>
    <scope>NUCLEOTIDE SEQUENCE [LARGE SCALE GENOMIC DNA]</scope>
</reference>
<evidence type="ECO:0000256" key="12">
    <source>
        <dbReference type="SAM" id="SignalP"/>
    </source>
</evidence>
<feature type="domain" description="Ig-like" evidence="13">
    <location>
        <begin position="2637"/>
        <end position="2728"/>
    </location>
</feature>
<comment type="caution">
    <text evidence="14">The sequence shown here is derived from an EMBL/GenBank/DDBJ whole genome shotgun (WGS) entry which is preliminary data.</text>
</comment>
<dbReference type="FunFam" id="2.60.40.10:FF:001402">
    <property type="entry name" value="Matrix remodeling associated 5"/>
    <property type="match status" value="1"/>
</dbReference>
<dbReference type="SMART" id="SM00409">
    <property type="entry name" value="IG"/>
    <property type="match status" value="12"/>
</dbReference>
<feature type="region of interest" description="Disordered" evidence="11">
    <location>
        <begin position="849"/>
        <end position="873"/>
    </location>
</feature>
<dbReference type="InterPro" id="IPR003591">
    <property type="entry name" value="Leu-rich_rpt_typical-subtyp"/>
</dbReference>
<feature type="domain" description="Ig-like" evidence="13">
    <location>
        <begin position="2145"/>
        <end position="2242"/>
    </location>
</feature>
<evidence type="ECO:0000256" key="5">
    <source>
        <dbReference type="ARBA" id="ARBA00022737"/>
    </source>
</evidence>
<feature type="compositionally biased region" description="Polar residues" evidence="11">
    <location>
        <begin position="656"/>
        <end position="668"/>
    </location>
</feature>
<dbReference type="SMART" id="SM00408">
    <property type="entry name" value="IGc2"/>
    <property type="match status" value="12"/>
</dbReference>
<evidence type="ECO:0000256" key="8">
    <source>
        <dbReference type="ARBA" id="ARBA00023157"/>
    </source>
</evidence>
<dbReference type="InterPro" id="IPR036179">
    <property type="entry name" value="Ig-like_dom_sf"/>
</dbReference>
<evidence type="ECO:0000256" key="6">
    <source>
        <dbReference type="ARBA" id="ARBA00022989"/>
    </source>
</evidence>
<dbReference type="SMART" id="SM00082">
    <property type="entry name" value="LRRCT"/>
    <property type="match status" value="1"/>
</dbReference>
<feature type="region of interest" description="Disordered" evidence="11">
    <location>
        <begin position="1204"/>
        <end position="1240"/>
    </location>
</feature>
<keyword evidence="4 12" id="KW-0732">Signal</keyword>
<accession>A0A401PYV1</accession>
<evidence type="ECO:0000256" key="3">
    <source>
        <dbReference type="ARBA" id="ARBA00022692"/>
    </source>
</evidence>
<proteinExistence type="predicted"/>
<dbReference type="InterPro" id="IPR007110">
    <property type="entry name" value="Ig-like_dom"/>
</dbReference>
<feature type="domain" description="Ig-like" evidence="13">
    <location>
        <begin position="1757"/>
        <end position="1846"/>
    </location>
</feature>
<organism evidence="14 15">
    <name type="scientific">Scyliorhinus torazame</name>
    <name type="common">Cloudy catshark</name>
    <name type="synonym">Catulus torazame</name>
    <dbReference type="NCBI Taxonomy" id="75743"/>
    <lineage>
        <taxon>Eukaryota</taxon>
        <taxon>Metazoa</taxon>
        <taxon>Chordata</taxon>
        <taxon>Craniata</taxon>
        <taxon>Vertebrata</taxon>
        <taxon>Chondrichthyes</taxon>
        <taxon>Elasmobranchii</taxon>
        <taxon>Galeomorphii</taxon>
        <taxon>Galeoidea</taxon>
        <taxon>Carcharhiniformes</taxon>
        <taxon>Scyliorhinidae</taxon>
        <taxon>Scyliorhinus</taxon>
    </lineage>
</organism>
<keyword evidence="8" id="KW-1015">Disulfide bond</keyword>
<feature type="compositionally biased region" description="Polar residues" evidence="11">
    <location>
        <begin position="1204"/>
        <end position="1220"/>
    </location>
</feature>
<dbReference type="FunFam" id="2.60.40.10:FF:000032">
    <property type="entry name" value="palladin isoform X1"/>
    <property type="match status" value="1"/>
</dbReference>
<dbReference type="PANTHER" id="PTHR45842:SF4">
    <property type="entry name" value="MATRIX-REMODELING-ASSOCIATED PROTEIN 5"/>
    <property type="match status" value="1"/>
</dbReference>
<evidence type="ECO:0000256" key="2">
    <source>
        <dbReference type="ARBA" id="ARBA00022614"/>
    </source>
</evidence>
<feature type="domain" description="Ig-like" evidence="13">
    <location>
        <begin position="519"/>
        <end position="612"/>
    </location>
</feature>
<feature type="domain" description="Ig-like" evidence="13">
    <location>
        <begin position="2343"/>
        <end position="2435"/>
    </location>
</feature>
<keyword evidence="3" id="KW-0812">Transmembrane</keyword>
<dbReference type="Pfam" id="PF07679">
    <property type="entry name" value="I-set"/>
    <property type="match status" value="8"/>
</dbReference>
<dbReference type="InterPro" id="IPR003598">
    <property type="entry name" value="Ig_sub2"/>
</dbReference>